<name>A0A832AL79_9CREN</name>
<keyword evidence="3" id="KW-0833">Ubl conjugation pathway</keyword>
<evidence type="ECO:0000256" key="2">
    <source>
        <dbReference type="ARBA" id="ARBA00022737"/>
    </source>
</evidence>
<evidence type="ECO:0000313" key="5">
    <source>
        <dbReference type="EMBL" id="HFQ78890.1"/>
    </source>
</evidence>
<dbReference type="SUPFAM" id="SSF51126">
    <property type="entry name" value="Pectin lyase-like"/>
    <property type="match status" value="2"/>
</dbReference>
<dbReference type="InterPro" id="IPR007742">
    <property type="entry name" value="NosD_dom"/>
</dbReference>
<evidence type="ECO:0000256" key="3">
    <source>
        <dbReference type="ARBA" id="ARBA00022786"/>
    </source>
</evidence>
<gene>
    <name evidence="5" type="ORF">ENT99_04200</name>
</gene>
<dbReference type="EMBL" id="DTAU01000085">
    <property type="protein sequence ID" value="HFQ78890.1"/>
    <property type="molecule type" value="Genomic_DNA"/>
</dbReference>
<dbReference type="InterPro" id="IPR006626">
    <property type="entry name" value="PbH1"/>
</dbReference>
<reference evidence="5" key="1">
    <citation type="journal article" date="2020" name="mSystems">
        <title>Genome- and Community-Level Interaction Insights into Carbon Utilization and Element Cycling Functions of Hydrothermarchaeota in Hydrothermal Sediment.</title>
        <authorList>
            <person name="Zhou Z."/>
            <person name="Liu Y."/>
            <person name="Xu W."/>
            <person name="Pan J."/>
            <person name="Luo Z.H."/>
            <person name="Li M."/>
        </authorList>
    </citation>
    <scope>NUCLEOTIDE SEQUENCE</scope>
    <source>
        <strain evidence="5">SpSt-629</strain>
    </source>
</reference>
<comment type="caution">
    <text evidence="5">The sequence shown here is derived from an EMBL/GenBank/DDBJ whole genome shotgun (WGS) entry which is preliminary data.</text>
</comment>
<comment type="pathway">
    <text evidence="1">Protein modification; protein ubiquitination.</text>
</comment>
<dbReference type="InterPro" id="IPR011050">
    <property type="entry name" value="Pectin_lyase_fold/virulence"/>
</dbReference>
<organism evidence="5">
    <name type="scientific">Ignisphaera aggregans</name>
    <dbReference type="NCBI Taxonomy" id="334771"/>
    <lineage>
        <taxon>Archaea</taxon>
        <taxon>Thermoproteota</taxon>
        <taxon>Thermoprotei</taxon>
        <taxon>Desulfurococcales</taxon>
        <taxon>Desulfurococcaceae</taxon>
        <taxon>Ignisphaera</taxon>
    </lineage>
</organism>
<dbReference type="InterPro" id="IPR022441">
    <property type="entry name" value="Para_beta_helix_rpt-2"/>
</dbReference>
<feature type="domain" description="Periplasmic copper-binding protein NosD beta helix" evidence="4">
    <location>
        <begin position="55"/>
        <end position="233"/>
    </location>
</feature>
<dbReference type="InterPro" id="IPR012334">
    <property type="entry name" value="Pectin_lyas_fold"/>
</dbReference>
<evidence type="ECO:0000256" key="1">
    <source>
        <dbReference type="ARBA" id="ARBA00004906"/>
    </source>
</evidence>
<proteinExistence type="predicted"/>
<feature type="domain" description="Periplasmic copper-binding protein NosD beta helix" evidence="4">
    <location>
        <begin position="287"/>
        <end position="434"/>
    </location>
</feature>
<dbReference type="PANTHER" id="PTHR22990">
    <property type="entry name" value="F-BOX ONLY PROTEIN"/>
    <property type="match status" value="1"/>
</dbReference>
<sequence>MWMMEKSFILFMTTLLFLMNIVGIFGLHDLEETKINRIIIVPYDYQTIQEAIRSASTNDIIYVKKGIYKENIIIDKTLWLVGEDPEKVIIDGGGRDFTIIVKAERVIITRVTITGGGLKEGLIGRGIGLELHRAHGSRIMKNVIKENRMGIYLHSTYNAVVADNIIKDNREGVYLYNSINNHILNNTISDNEYFAIQLFSSTSNNLMNNTISRNSIGIYFYRHSTENMVKHNKVKDGGIFIIDSINNKFLDNILENRGLYITEPGNKIENNILNGKPLIYLEEASDRVIEDAGQVILFKCSNITLRNLRIEKAGIAVILWNTNSSRIINGTLSMNEVGIYLHISSNNNVTGNILSSNIIGIRTYMLENSIIYGNKIIGNRYGIVLEESYDNQVIRNMLAYNMNYGMLILHSSRNSINSNEFYNNSFNIFAYNSTIEDNTKQ</sequence>
<keyword evidence="2" id="KW-0677">Repeat</keyword>
<dbReference type="InterPro" id="IPR051550">
    <property type="entry name" value="SCF-Subunits/Alg-Epimerases"/>
</dbReference>
<evidence type="ECO:0000259" key="4">
    <source>
        <dbReference type="Pfam" id="PF05048"/>
    </source>
</evidence>
<dbReference type="AlphaFoldDB" id="A0A832AL79"/>
<accession>A0A832AL79</accession>
<dbReference type="PANTHER" id="PTHR22990:SF15">
    <property type="entry name" value="F-BOX ONLY PROTEIN 10"/>
    <property type="match status" value="1"/>
</dbReference>
<protein>
    <recommendedName>
        <fullName evidence="4">Periplasmic copper-binding protein NosD beta helix domain-containing protein</fullName>
    </recommendedName>
</protein>
<dbReference type="Pfam" id="PF05048">
    <property type="entry name" value="NosD"/>
    <property type="match status" value="2"/>
</dbReference>
<dbReference type="Gene3D" id="2.160.20.10">
    <property type="entry name" value="Single-stranded right-handed beta-helix, Pectin lyase-like"/>
    <property type="match status" value="2"/>
</dbReference>
<dbReference type="SMART" id="SM00710">
    <property type="entry name" value="PbH1"/>
    <property type="match status" value="10"/>
</dbReference>
<dbReference type="NCBIfam" id="TIGR03804">
    <property type="entry name" value="para_beta_helix"/>
    <property type="match status" value="6"/>
</dbReference>